<evidence type="ECO:0000256" key="10">
    <source>
        <dbReference type="PIRSR" id="PIRSR600760-2"/>
    </source>
</evidence>
<evidence type="ECO:0000256" key="1">
    <source>
        <dbReference type="ARBA" id="ARBA00001033"/>
    </source>
</evidence>
<dbReference type="CDD" id="cd01639">
    <property type="entry name" value="IMPase"/>
    <property type="match status" value="1"/>
</dbReference>
<evidence type="ECO:0000256" key="2">
    <source>
        <dbReference type="ARBA" id="ARBA00001946"/>
    </source>
</evidence>
<feature type="binding site" evidence="10">
    <location>
        <position position="123"/>
    </location>
    <ligand>
        <name>Mg(2+)</name>
        <dbReference type="ChEBI" id="CHEBI:18420"/>
        <label>1</label>
        <note>catalytic</note>
    </ligand>
</feature>
<reference evidence="12" key="1">
    <citation type="submission" date="2021-04" db="EMBL/GenBank/DDBJ databases">
        <title>Genomic sequence of Actinosynnema pretiosum subsp. pretiosum ATCC 31280 (C-14919).</title>
        <authorList>
            <person name="Bai L."/>
            <person name="Wang X."/>
            <person name="Xiao Y."/>
        </authorList>
    </citation>
    <scope>NUCLEOTIDE SEQUENCE</scope>
    <source>
        <strain evidence="12">ATCC 31280</strain>
    </source>
</reference>
<comment type="cofactor">
    <cofactor evidence="2 10 11">
        <name>Mg(2+)</name>
        <dbReference type="ChEBI" id="CHEBI:18420"/>
    </cofactor>
</comment>
<dbReference type="PRINTS" id="PR00377">
    <property type="entry name" value="IMPHPHTASES"/>
</dbReference>
<comment type="catalytic activity">
    <reaction evidence="1 11">
        <text>a myo-inositol phosphate + H2O = myo-inositol + phosphate</text>
        <dbReference type="Rhea" id="RHEA:24056"/>
        <dbReference type="ChEBI" id="CHEBI:15377"/>
        <dbReference type="ChEBI" id="CHEBI:17268"/>
        <dbReference type="ChEBI" id="CHEBI:43474"/>
        <dbReference type="ChEBI" id="CHEBI:84139"/>
        <dbReference type="EC" id="3.1.3.25"/>
    </reaction>
</comment>
<dbReference type="EMBL" id="CP073249">
    <property type="protein sequence ID" value="QUF06857.1"/>
    <property type="molecule type" value="Genomic_DNA"/>
</dbReference>
<proteinExistence type="inferred from homology"/>
<keyword evidence="5 10" id="KW-0479">Metal-binding</keyword>
<keyword evidence="6 11" id="KW-0378">Hydrolase</keyword>
<dbReference type="Gene3D" id="3.30.540.10">
    <property type="entry name" value="Fructose-1,6-Bisphosphatase, subunit A, domain 1"/>
    <property type="match status" value="1"/>
</dbReference>
<dbReference type="InterPro" id="IPR020583">
    <property type="entry name" value="Inositol_monoP_metal-BS"/>
</dbReference>
<dbReference type="EC" id="3.1.3.25" evidence="11"/>
<keyword evidence="7 10" id="KW-0460">Magnesium</keyword>
<dbReference type="InterPro" id="IPR033942">
    <property type="entry name" value="IMPase"/>
</dbReference>
<dbReference type="Pfam" id="PF00459">
    <property type="entry name" value="Inositol_P"/>
    <property type="match status" value="1"/>
</dbReference>
<dbReference type="PROSITE" id="PS00630">
    <property type="entry name" value="IMP_2"/>
    <property type="match status" value="1"/>
</dbReference>
<evidence type="ECO:0000256" key="11">
    <source>
        <dbReference type="RuleBase" id="RU364068"/>
    </source>
</evidence>
<feature type="binding site" evidence="10">
    <location>
        <position position="124"/>
    </location>
    <ligand>
        <name>Mg(2+)</name>
        <dbReference type="ChEBI" id="CHEBI:18420"/>
        <label>1</label>
        <note>catalytic</note>
    </ligand>
</feature>
<evidence type="ECO:0000313" key="13">
    <source>
        <dbReference type="Proteomes" id="UP000677152"/>
    </source>
</evidence>
<comment type="function">
    <text evidence="9">Catalyzes the dephosphorylation of histidinol-phosphate to histidinol, the direct precursor of histidine.</text>
</comment>
<dbReference type="InterPro" id="IPR000760">
    <property type="entry name" value="Inositol_monophosphatase-like"/>
</dbReference>
<dbReference type="Gene3D" id="3.40.190.80">
    <property type="match status" value="1"/>
</dbReference>
<comment type="catalytic activity">
    <reaction evidence="8">
        <text>L-histidinol phosphate + H2O = L-histidinol + phosphate</text>
        <dbReference type="Rhea" id="RHEA:14465"/>
        <dbReference type="ChEBI" id="CHEBI:15377"/>
        <dbReference type="ChEBI" id="CHEBI:43474"/>
        <dbReference type="ChEBI" id="CHEBI:57699"/>
        <dbReference type="ChEBI" id="CHEBI:57980"/>
        <dbReference type="EC" id="3.1.3.15"/>
    </reaction>
</comment>
<dbReference type="PANTHER" id="PTHR20854:SF4">
    <property type="entry name" value="INOSITOL-1-MONOPHOSPHATASE-RELATED"/>
    <property type="match status" value="1"/>
</dbReference>
<dbReference type="FunFam" id="3.30.540.10:FF:000003">
    <property type="entry name" value="Inositol-1-monophosphatase"/>
    <property type="match status" value="1"/>
</dbReference>
<organism evidence="12 13">
    <name type="scientific">Actinosynnema pretiosum subsp. pretiosum</name>
    <dbReference type="NCBI Taxonomy" id="103721"/>
    <lineage>
        <taxon>Bacteria</taxon>
        <taxon>Bacillati</taxon>
        <taxon>Actinomycetota</taxon>
        <taxon>Actinomycetes</taxon>
        <taxon>Pseudonocardiales</taxon>
        <taxon>Pseudonocardiaceae</taxon>
        <taxon>Actinosynnema</taxon>
    </lineage>
</organism>
<comment type="pathway">
    <text evidence="3">Amino-acid biosynthesis; L-histidine biosynthesis; L-histidine from 5-phospho-alpha-D-ribose 1-diphosphate: step 8/9.</text>
</comment>
<comment type="similarity">
    <text evidence="4 11">Belongs to the inositol monophosphatase superfamily.</text>
</comment>
<evidence type="ECO:0000256" key="6">
    <source>
        <dbReference type="ARBA" id="ARBA00022801"/>
    </source>
</evidence>
<feature type="binding site" evidence="10">
    <location>
        <position position="248"/>
    </location>
    <ligand>
        <name>Mg(2+)</name>
        <dbReference type="ChEBI" id="CHEBI:18420"/>
        <label>1</label>
        <note>catalytic</note>
    </ligand>
</feature>
<dbReference type="GO" id="GO:0046854">
    <property type="term" value="P:phosphatidylinositol phosphate biosynthetic process"/>
    <property type="evidence" value="ECO:0007669"/>
    <property type="project" value="InterPro"/>
</dbReference>
<accession>A0AA45R6B5</accession>
<feature type="binding site" evidence="10">
    <location>
        <position position="105"/>
    </location>
    <ligand>
        <name>Mg(2+)</name>
        <dbReference type="ChEBI" id="CHEBI:18420"/>
        <label>1</label>
        <note>catalytic</note>
    </ligand>
</feature>
<sequence>MTIPVAFLLDSDAVAEDTSLTTFGSPVGVTQEEHVPFDHRALVDVAVRVATEAGELVRTSRDQAVSLVDTKSTITDVVTEADRASERLVRARLGELRPGEPVIGEEEGGEAALDGLTWVVDPIDGTVNYLYGIPHYAVSVAAQENGESVAAAVVEPASGRVWTASRGGGAFLDGVPLRVSAPEGLDVTLLGYGFAYRAERRRRQAQTWAALSEVLRDIRRAGAASLDLCAVAAGRLDAYAEHSLGRWDWAGGALLAREAGAVVLLPGEAPELGADATFAAAPSIADALRTALVDAGFGKV</sequence>
<evidence type="ECO:0000256" key="4">
    <source>
        <dbReference type="ARBA" id="ARBA00009759"/>
    </source>
</evidence>
<evidence type="ECO:0000256" key="5">
    <source>
        <dbReference type="ARBA" id="ARBA00022723"/>
    </source>
</evidence>
<feature type="binding site" evidence="10">
    <location>
        <position position="121"/>
    </location>
    <ligand>
        <name>Mg(2+)</name>
        <dbReference type="ChEBI" id="CHEBI:18420"/>
        <label>1</label>
        <note>catalytic</note>
    </ligand>
</feature>
<dbReference type="GO" id="GO:0007165">
    <property type="term" value="P:signal transduction"/>
    <property type="evidence" value="ECO:0007669"/>
    <property type="project" value="TreeGrafter"/>
</dbReference>
<dbReference type="AlphaFoldDB" id="A0AA45R6B5"/>
<dbReference type="PANTHER" id="PTHR20854">
    <property type="entry name" value="INOSITOL MONOPHOSPHATASE"/>
    <property type="match status" value="1"/>
</dbReference>
<dbReference type="GO" id="GO:0008934">
    <property type="term" value="F:inositol monophosphate 1-phosphatase activity"/>
    <property type="evidence" value="ECO:0007669"/>
    <property type="project" value="InterPro"/>
</dbReference>
<evidence type="ECO:0000256" key="7">
    <source>
        <dbReference type="ARBA" id="ARBA00022842"/>
    </source>
</evidence>
<evidence type="ECO:0000256" key="8">
    <source>
        <dbReference type="ARBA" id="ARBA00049158"/>
    </source>
</evidence>
<protein>
    <recommendedName>
        <fullName evidence="11">Inositol-1-monophosphatase</fullName>
        <ecNumber evidence="11">3.1.3.25</ecNumber>
    </recommendedName>
</protein>
<dbReference type="GO" id="GO:0046872">
    <property type="term" value="F:metal ion binding"/>
    <property type="evidence" value="ECO:0007669"/>
    <property type="project" value="UniProtKB-KW"/>
</dbReference>
<dbReference type="GO" id="GO:0004401">
    <property type="term" value="F:histidinol-phosphatase activity"/>
    <property type="evidence" value="ECO:0007669"/>
    <property type="project" value="UniProtKB-EC"/>
</dbReference>
<dbReference type="Proteomes" id="UP000677152">
    <property type="component" value="Chromosome"/>
</dbReference>
<dbReference type="PROSITE" id="PS00629">
    <property type="entry name" value="IMP_1"/>
    <property type="match status" value="1"/>
</dbReference>
<evidence type="ECO:0000256" key="3">
    <source>
        <dbReference type="ARBA" id="ARBA00004970"/>
    </source>
</evidence>
<dbReference type="SUPFAM" id="SSF56655">
    <property type="entry name" value="Carbohydrate phosphatase"/>
    <property type="match status" value="1"/>
</dbReference>
<evidence type="ECO:0000256" key="9">
    <source>
        <dbReference type="ARBA" id="ARBA00053547"/>
    </source>
</evidence>
<name>A0AA45R6B5_9PSEU</name>
<evidence type="ECO:0000313" key="12">
    <source>
        <dbReference type="EMBL" id="QUF06857.1"/>
    </source>
</evidence>
<gene>
    <name evidence="12" type="ORF">KCV87_12900</name>
</gene>
<dbReference type="InterPro" id="IPR020550">
    <property type="entry name" value="Inositol_monophosphatase_CS"/>
</dbReference>
<dbReference type="GO" id="GO:0006020">
    <property type="term" value="P:inositol metabolic process"/>
    <property type="evidence" value="ECO:0007669"/>
    <property type="project" value="TreeGrafter"/>
</dbReference>